<proteinExistence type="predicted"/>
<dbReference type="RefSeq" id="WP_035253142.1">
    <property type="nucleotide sequence ID" value="NZ_AQQY01000013.1"/>
</dbReference>
<dbReference type="Gene3D" id="1.20.120.550">
    <property type="entry name" value="Membrane associated eicosanoid/glutathione metabolism-like domain"/>
    <property type="match status" value="1"/>
</dbReference>
<dbReference type="EMBL" id="AQQY01000013">
    <property type="protein sequence ID" value="KCV80959.1"/>
    <property type="molecule type" value="Genomic_DNA"/>
</dbReference>
<gene>
    <name evidence="6" type="ORF">ATO10_14949</name>
</gene>
<comment type="subcellular location">
    <subcellularLocation>
        <location evidence="1">Membrane</location>
    </subcellularLocation>
</comment>
<name>A0A058ZH49_9RHOB</name>
<evidence type="ECO:0000256" key="5">
    <source>
        <dbReference type="SAM" id="Phobius"/>
    </source>
</evidence>
<dbReference type="AlphaFoldDB" id="A0A058ZH49"/>
<feature type="transmembrane region" description="Helical" evidence="5">
    <location>
        <begin position="6"/>
        <end position="24"/>
    </location>
</feature>
<dbReference type="PANTHER" id="PTHR35814">
    <property type="match status" value="1"/>
</dbReference>
<evidence type="ECO:0000256" key="1">
    <source>
        <dbReference type="ARBA" id="ARBA00004370"/>
    </source>
</evidence>
<dbReference type="SUPFAM" id="SSF161084">
    <property type="entry name" value="MAPEG domain-like"/>
    <property type="match status" value="1"/>
</dbReference>
<feature type="transmembrane region" description="Helical" evidence="5">
    <location>
        <begin position="52"/>
        <end position="68"/>
    </location>
</feature>
<dbReference type="InterPro" id="IPR001129">
    <property type="entry name" value="Membr-assoc_MAPEG"/>
</dbReference>
<evidence type="ECO:0000256" key="2">
    <source>
        <dbReference type="ARBA" id="ARBA00022692"/>
    </source>
</evidence>
<dbReference type="OrthoDB" id="7619858at2"/>
<dbReference type="PANTHER" id="PTHR35814:SF1">
    <property type="entry name" value="GLUTATHIONE S-TRANSFERASE-RELATED"/>
    <property type="match status" value="1"/>
</dbReference>
<reference evidence="6 7" key="1">
    <citation type="submission" date="2013-04" db="EMBL/GenBank/DDBJ databases">
        <title>Shimia sp. 22II-S11-Z10 Genome Sequencing.</title>
        <authorList>
            <person name="Lai Q."/>
            <person name="Li G."/>
            <person name="Shao Z."/>
        </authorList>
    </citation>
    <scope>NUCLEOTIDE SEQUENCE [LARGE SCALE GENOMIC DNA]</scope>
    <source>
        <strain evidence="7">22II-S11-Z10</strain>
    </source>
</reference>
<dbReference type="STRING" id="1461693.ATO10_14949"/>
<keyword evidence="7" id="KW-1185">Reference proteome</keyword>
<dbReference type="GO" id="GO:0016020">
    <property type="term" value="C:membrane"/>
    <property type="evidence" value="ECO:0007669"/>
    <property type="project" value="UniProtKB-SubCell"/>
</dbReference>
<keyword evidence="4 5" id="KW-0472">Membrane</keyword>
<keyword evidence="3 5" id="KW-1133">Transmembrane helix</keyword>
<feature type="transmembrane region" description="Helical" evidence="5">
    <location>
        <begin position="106"/>
        <end position="127"/>
    </location>
</feature>
<keyword evidence="2 5" id="KW-0812">Transmembrane</keyword>
<accession>A0A058ZH49</accession>
<evidence type="ECO:0000256" key="4">
    <source>
        <dbReference type="ARBA" id="ARBA00023136"/>
    </source>
</evidence>
<evidence type="ECO:0000256" key="3">
    <source>
        <dbReference type="ARBA" id="ARBA00022989"/>
    </source>
</evidence>
<feature type="transmembrane region" description="Helical" evidence="5">
    <location>
        <begin position="74"/>
        <end position="94"/>
    </location>
</feature>
<evidence type="ECO:0000313" key="7">
    <source>
        <dbReference type="Proteomes" id="UP000024836"/>
    </source>
</evidence>
<dbReference type="Proteomes" id="UP000024836">
    <property type="component" value="Unassembled WGS sequence"/>
</dbReference>
<dbReference type="InterPro" id="IPR023352">
    <property type="entry name" value="MAPEG-like_dom_sf"/>
</dbReference>
<organism evidence="6 7">
    <name type="scientific">Actibacterium atlanticum</name>
    <dbReference type="NCBI Taxonomy" id="1461693"/>
    <lineage>
        <taxon>Bacteria</taxon>
        <taxon>Pseudomonadati</taxon>
        <taxon>Pseudomonadota</taxon>
        <taxon>Alphaproteobacteria</taxon>
        <taxon>Rhodobacterales</taxon>
        <taxon>Roseobacteraceae</taxon>
        <taxon>Actibacterium</taxon>
    </lineage>
</organism>
<protein>
    <submittedName>
        <fullName evidence="6">Eicosanoid and glutathione metabolism membrane protein</fullName>
    </submittedName>
</protein>
<dbReference type="eggNOG" id="COG3788">
    <property type="taxonomic scope" value="Bacteria"/>
</dbReference>
<comment type="caution">
    <text evidence="6">The sequence shown here is derived from an EMBL/GenBank/DDBJ whole genome shotgun (WGS) entry which is preliminary data.</text>
</comment>
<sequence>MISVTPIYAGLITLLFLVLSFRVVGARRSTKTSVGDGGNEVMLKRMRVQANCAEYAPIGLILLALAELQGMPMVWLHLFGAMLLAGRALHAWGFGATPQIIPARRWGMYLTVGMIASLALANIAHGLI</sequence>
<dbReference type="Pfam" id="PF01124">
    <property type="entry name" value="MAPEG"/>
    <property type="match status" value="1"/>
</dbReference>
<evidence type="ECO:0000313" key="6">
    <source>
        <dbReference type="EMBL" id="KCV80959.1"/>
    </source>
</evidence>